<reference evidence="1 2" key="1">
    <citation type="submission" date="2022-10" db="EMBL/GenBank/DDBJ databases">
        <title>Chitinophaga nivalis PC15 sp. nov., isolated from Pyeongchang county, South Korea.</title>
        <authorList>
            <person name="Trinh H.N."/>
        </authorList>
    </citation>
    <scope>NUCLEOTIDE SEQUENCE [LARGE SCALE GENOMIC DNA]</scope>
    <source>
        <strain evidence="1 2">PC14</strain>
    </source>
</reference>
<dbReference type="RefSeq" id="WP_264727741.1">
    <property type="nucleotide sequence ID" value="NZ_JAPDNR010000001.1"/>
</dbReference>
<dbReference type="InterPro" id="IPR032720">
    <property type="entry name" value="Cys_rich_CWC"/>
</dbReference>
<dbReference type="EMBL" id="JAPDNS010000001">
    <property type="protein sequence ID" value="MCW3482920.1"/>
    <property type="molecule type" value="Genomic_DNA"/>
</dbReference>
<comment type="caution">
    <text evidence="1">The sequence shown here is derived from an EMBL/GenBank/DDBJ whole genome shotgun (WGS) entry which is preliminary data.</text>
</comment>
<sequence>MADHETVTCPRCQCSFECRVGTILRCQCMAVTLTEEERYFIRQQYTTCLCAACLLDLQTTYRQSPDDRTQAS</sequence>
<proteinExistence type="predicted"/>
<protein>
    <submittedName>
        <fullName evidence="1">Cysteine-rich CWC family protein</fullName>
    </submittedName>
</protein>
<name>A0ABT3IGH4_9BACT</name>
<evidence type="ECO:0000313" key="1">
    <source>
        <dbReference type="EMBL" id="MCW3482920.1"/>
    </source>
</evidence>
<dbReference type="Pfam" id="PF14375">
    <property type="entry name" value="Cys_rich_CWC"/>
    <property type="match status" value="1"/>
</dbReference>
<accession>A0ABT3IGH4</accession>
<keyword evidence="2" id="KW-1185">Reference proteome</keyword>
<gene>
    <name evidence="1" type="ORF">OL497_03385</name>
</gene>
<evidence type="ECO:0000313" key="2">
    <source>
        <dbReference type="Proteomes" id="UP001207742"/>
    </source>
</evidence>
<dbReference type="Proteomes" id="UP001207742">
    <property type="component" value="Unassembled WGS sequence"/>
</dbReference>
<organism evidence="1 2">
    <name type="scientific">Chitinophaga nivalis</name>
    <dbReference type="NCBI Taxonomy" id="2991709"/>
    <lineage>
        <taxon>Bacteria</taxon>
        <taxon>Pseudomonadati</taxon>
        <taxon>Bacteroidota</taxon>
        <taxon>Chitinophagia</taxon>
        <taxon>Chitinophagales</taxon>
        <taxon>Chitinophagaceae</taxon>
        <taxon>Chitinophaga</taxon>
    </lineage>
</organism>